<protein>
    <recommendedName>
        <fullName evidence="3">DUF1868 domain-containing protein</fullName>
    </recommendedName>
</protein>
<dbReference type="AlphaFoldDB" id="A0A1G5CAA9"/>
<dbReference type="InterPro" id="IPR009097">
    <property type="entry name" value="Cyclic_Pdiesterase"/>
</dbReference>
<sequence length="214" mass="23906">MTSHKDVFNADGMLQTIADDIWGQRCLAYHVQPHLSAETQASLAQVQETIAGCWPVPLFMAPPEALHVTLYPFVQVKHRFDKEAYWSSIFEPCRALVEGICRGHPPLELRFSRLKVTDTAIIAIADDESGLIDEMRGAIVEVIPPPPGQRPIFYDLIHTTLARYRTPDMIPDEIVAAVEAIPVSVTAPVERLKIIRETVFPCQGLDEIHSFPLA</sequence>
<proteinExistence type="predicted"/>
<evidence type="ECO:0000313" key="1">
    <source>
        <dbReference type="EMBL" id="SCX99419.1"/>
    </source>
</evidence>
<dbReference type="Proteomes" id="UP000199569">
    <property type="component" value="Unassembled WGS sequence"/>
</dbReference>
<dbReference type="STRING" id="549386.SAMN02927923_00506"/>
<reference evidence="1 2" key="1">
    <citation type="submission" date="2016-10" db="EMBL/GenBank/DDBJ databases">
        <authorList>
            <person name="de Groot N.N."/>
        </authorList>
    </citation>
    <scope>NUCLEOTIDE SEQUENCE [LARGE SCALE GENOMIC DNA]</scope>
    <source>
        <strain evidence="1 2">CGMCC 1.7666</strain>
    </source>
</reference>
<name>A0A1G5CAA9_9HYPH</name>
<keyword evidence="2" id="KW-1185">Reference proteome</keyword>
<evidence type="ECO:0000313" key="2">
    <source>
        <dbReference type="Proteomes" id="UP000199569"/>
    </source>
</evidence>
<dbReference type="Pfam" id="PF13563">
    <property type="entry name" value="2_5_RNA_ligase2"/>
    <property type="match status" value="1"/>
</dbReference>
<dbReference type="Gene3D" id="3.90.1140.10">
    <property type="entry name" value="Cyclic phosphodiesterase"/>
    <property type="match status" value="1"/>
</dbReference>
<accession>A0A1G5CAA9</accession>
<evidence type="ECO:0008006" key="3">
    <source>
        <dbReference type="Google" id="ProtNLM"/>
    </source>
</evidence>
<dbReference type="SUPFAM" id="SSF55144">
    <property type="entry name" value="LigT-like"/>
    <property type="match status" value="1"/>
</dbReference>
<gene>
    <name evidence="1" type="ORF">SAMN02927923_00506</name>
</gene>
<organism evidence="1 2">
    <name type="scientific">Microvirga guangxiensis</name>
    <dbReference type="NCBI Taxonomy" id="549386"/>
    <lineage>
        <taxon>Bacteria</taxon>
        <taxon>Pseudomonadati</taxon>
        <taxon>Pseudomonadota</taxon>
        <taxon>Alphaproteobacteria</taxon>
        <taxon>Hyphomicrobiales</taxon>
        <taxon>Methylobacteriaceae</taxon>
        <taxon>Microvirga</taxon>
    </lineage>
</organism>
<dbReference type="EMBL" id="FMVJ01000002">
    <property type="protein sequence ID" value="SCX99419.1"/>
    <property type="molecule type" value="Genomic_DNA"/>
</dbReference>